<reference evidence="2" key="1">
    <citation type="submission" date="2018-11" db="EMBL/GenBank/DDBJ databases">
        <authorList>
            <consortium name="Pathogen Informatics"/>
        </authorList>
    </citation>
    <scope>NUCLEOTIDE SEQUENCE</scope>
</reference>
<feature type="region of interest" description="Disordered" evidence="1">
    <location>
        <begin position="27"/>
        <end position="83"/>
    </location>
</feature>
<proteinExistence type="predicted"/>
<gene>
    <name evidence="2" type="ORF">PXEA_LOCUS15661</name>
</gene>
<keyword evidence="3" id="KW-1185">Reference proteome</keyword>
<name>A0A3S5AK65_9PLAT</name>
<evidence type="ECO:0000313" key="2">
    <source>
        <dbReference type="EMBL" id="VEL22221.1"/>
    </source>
</evidence>
<evidence type="ECO:0000313" key="3">
    <source>
        <dbReference type="Proteomes" id="UP000784294"/>
    </source>
</evidence>
<protein>
    <submittedName>
        <fullName evidence="2">Uncharacterized protein</fullName>
    </submittedName>
</protein>
<feature type="region of interest" description="Disordered" evidence="1">
    <location>
        <begin position="100"/>
        <end position="130"/>
    </location>
</feature>
<organism evidence="2 3">
    <name type="scientific">Protopolystoma xenopodis</name>
    <dbReference type="NCBI Taxonomy" id="117903"/>
    <lineage>
        <taxon>Eukaryota</taxon>
        <taxon>Metazoa</taxon>
        <taxon>Spiralia</taxon>
        <taxon>Lophotrochozoa</taxon>
        <taxon>Platyhelminthes</taxon>
        <taxon>Monogenea</taxon>
        <taxon>Polyopisthocotylea</taxon>
        <taxon>Polystomatidea</taxon>
        <taxon>Polystomatidae</taxon>
        <taxon>Protopolystoma</taxon>
    </lineage>
</organism>
<dbReference type="AlphaFoldDB" id="A0A3S5AK65"/>
<dbReference type="EMBL" id="CAAALY010055291">
    <property type="protein sequence ID" value="VEL22221.1"/>
    <property type="molecule type" value="Genomic_DNA"/>
</dbReference>
<accession>A0A3S5AK65</accession>
<evidence type="ECO:0000256" key="1">
    <source>
        <dbReference type="SAM" id="MobiDB-lite"/>
    </source>
</evidence>
<sequence>MHTHGTHAYIVQGVSANHVDREFVPNRGGLSITPSEGVPLESPHGPGKGGKLHKAVPHQHPEETTQIQAPQPHLTRPETHSSSGLDWAVRVSVACVLEFDETESRGKPRSTQNSVWRILGPDDTAKFSPI</sequence>
<dbReference type="Proteomes" id="UP000784294">
    <property type="component" value="Unassembled WGS sequence"/>
</dbReference>
<comment type="caution">
    <text evidence="2">The sequence shown here is derived from an EMBL/GenBank/DDBJ whole genome shotgun (WGS) entry which is preliminary data.</text>
</comment>